<dbReference type="InterPro" id="IPR004161">
    <property type="entry name" value="EFTu-like_2"/>
</dbReference>
<dbReference type="EMBL" id="SMNA01000001">
    <property type="protein sequence ID" value="TDE98714.1"/>
    <property type="molecule type" value="Genomic_DNA"/>
</dbReference>
<keyword evidence="4" id="KW-1185">Reference proteome</keyword>
<dbReference type="PANTHER" id="PTHR43721">
    <property type="entry name" value="ELONGATION FACTOR TU-RELATED"/>
    <property type="match status" value="1"/>
</dbReference>
<dbReference type="Gene3D" id="2.40.30.10">
    <property type="entry name" value="Translation factors"/>
    <property type="match status" value="1"/>
</dbReference>
<evidence type="ECO:0000256" key="1">
    <source>
        <dbReference type="SAM" id="MobiDB-lite"/>
    </source>
</evidence>
<dbReference type="InterPro" id="IPR009000">
    <property type="entry name" value="Transl_B-barrel_sf"/>
</dbReference>
<evidence type="ECO:0000259" key="2">
    <source>
        <dbReference type="Pfam" id="PF03144"/>
    </source>
</evidence>
<reference evidence="3 4" key="1">
    <citation type="submission" date="2019-03" db="EMBL/GenBank/DDBJ databases">
        <title>Genomic features of bacteria from cold environments.</title>
        <authorList>
            <person name="Shen L."/>
        </authorList>
    </citation>
    <scope>NUCLEOTIDE SEQUENCE [LARGE SCALE GENOMIC DNA]</scope>
    <source>
        <strain evidence="4">T3246-1</strain>
    </source>
</reference>
<dbReference type="Pfam" id="PF03144">
    <property type="entry name" value="GTP_EFTU_D2"/>
    <property type="match status" value="1"/>
</dbReference>
<accession>A0ABY2E878</accession>
<dbReference type="Proteomes" id="UP000504882">
    <property type="component" value="Unassembled WGS sequence"/>
</dbReference>
<evidence type="ECO:0000313" key="4">
    <source>
        <dbReference type="Proteomes" id="UP000504882"/>
    </source>
</evidence>
<name>A0ABY2E878_9MICO</name>
<organism evidence="3 4">
    <name type="scientific">Occultella glacieicola</name>
    <dbReference type="NCBI Taxonomy" id="2518684"/>
    <lineage>
        <taxon>Bacteria</taxon>
        <taxon>Bacillati</taxon>
        <taxon>Actinomycetota</taxon>
        <taxon>Actinomycetes</taxon>
        <taxon>Micrococcales</taxon>
        <taxon>Ruaniaceae</taxon>
        <taxon>Occultella</taxon>
    </lineage>
</organism>
<comment type="caution">
    <text evidence="3">The sequence shown here is derived from an EMBL/GenBank/DDBJ whole genome shotgun (WGS) entry which is preliminary data.</text>
</comment>
<feature type="region of interest" description="Disordered" evidence="1">
    <location>
        <begin position="1"/>
        <end position="45"/>
    </location>
</feature>
<proteinExistence type="predicted"/>
<protein>
    <recommendedName>
        <fullName evidence="2">Translation elongation factor EFTu-like domain-containing protein</fullName>
    </recommendedName>
</protein>
<dbReference type="InterPro" id="IPR050055">
    <property type="entry name" value="EF-Tu_GTPase"/>
</dbReference>
<evidence type="ECO:0000313" key="3">
    <source>
        <dbReference type="EMBL" id="TDE98714.1"/>
    </source>
</evidence>
<dbReference type="PANTHER" id="PTHR43721:SF22">
    <property type="entry name" value="ELONGATION FACTOR TU, MITOCHONDRIAL"/>
    <property type="match status" value="1"/>
</dbReference>
<feature type="domain" description="Translation elongation factor EFTu-like" evidence="2">
    <location>
        <begin position="69"/>
        <end position="138"/>
    </location>
</feature>
<dbReference type="SUPFAM" id="SSF50447">
    <property type="entry name" value="Translation proteins"/>
    <property type="match status" value="1"/>
</dbReference>
<sequence length="141" mass="14693">MFWRKKRRDSAPSVDEYLRDVNGPPTAVTGAPGQAPPSEFGPPVPPAASVPAGGFSLVVVDVFRITGRGTVVTGVLADGVARVGQQVAIVRDGAHVASSELGGIEAFRRVREEAAPGENVGLLLRGLSKDRVKRGDIVAGR</sequence>
<gene>
    <name evidence="3" type="ORF">EXU48_00405</name>
</gene>
<dbReference type="RefSeq" id="WP_133105616.1">
    <property type="nucleotide sequence ID" value="NZ_SMNA01000001.1"/>
</dbReference>